<keyword evidence="2" id="KW-0560">Oxidoreductase</keyword>
<evidence type="ECO:0000313" key="4">
    <source>
        <dbReference type="EMBL" id="GEL21553.1"/>
    </source>
</evidence>
<dbReference type="InterPro" id="IPR000674">
    <property type="entry name" value="Ald_Oxase/Xan_DH_a/b"/>
</dbReference>
<evidence type="ECO:0000256" key="2">
    <source>
        <dbReference type="ARBA" id="ARBA00023002"/>
    </source>
</evidence>
<evidence type="ECO:0000259" key="3">
    <source>
        <dbReference type="SMART" id="SM01008"/>
    </source>
</evidence>
<dbReference type="EMBL" id="BJVJ01000003">
    <property type="protein sequence ID" value="GEL21553.1"/>
    <property type="molecule type" value="Genomic_DNA"/>
</dbReference>
<dbReference type="GO" id="GO:0016491">
    <property type="term" value="F:oxidoreductase activity"/>
    <property type="evidence" value="ECO:0007669"/>
    <property type="project" value="UniProtKB-KW"/>
</dbReference>
<dbReference type="SMART" id="SM01008">
    <property type="entry name" value="Ald_Xan_dh_C"/>
    <property type="match status" value="1"/>
</dbReference>
<feature type="domain" description="Aldehyde oxidase/xanthine dehydrogenase a/b hammerhead" evidence="3">
    <location>
        <begin position="25"/>
        <end position="139"/>
    </location>
</feature>
<evidence type="ECO:0000313" key="5">
    <source>
        <dbReference type="Proteomes" id="UP000321685"/>
    </source>
</evidence>
<dbReference type="Pfam" id="PF01315">
    <property type="entry name" value="Ald_Xan_dh_C"/>
    <property type="match status" value="1"/>
</dbReference>
<dbReference type="InterPro" id="IPR036856">
    <property type="entry name" value="Ald_Oxase/Xan_DH_a/b_sf"/>
</dbReference>
<dbReference type="Pfam" id="PF02738">
    <property type="entry name" value="MoCoBD_1"/>
    <property type="match status" value="1"/>
</dbReference>
<dbReference type="Gene3D" id="3.30.365.10">
    <property type="entry name" value="Aldehyde oxidase/xanthine dehydrogenase, molybdopterin binding domain"/>
    <property type="match status" value="4"/>
</dbReference>
<dbReference type="Proteomes" id="UP000321685">
    <property type="component" value="Unassembled WGS sequence"/>
</dbReference>
<sequence length="786" mass="84240">MAGGSAISGLVGASVHRKEDRTILTGTGRYIDDVQERGMLHCHFLRSSVAHGRIVSIDASAAREVEGVVRVFTGADMSAITEDLSFAQPIPGLNSPSYPAIAHDVVRFVGEPVALVVAESRYIAEDAAGLIEIDIDPLDPVMSTTAGLAEGAPELFGEVVPGNVVHTDEQLFGDIEAAFSQADHVVEQSLDQHRWACNPMETRGGVATYETGSGQLTYEASTQTTHTLRFLLAGWIRHPIHQFRVTANNIGGGFGLKFSAYREDVAVCAAAKAIGGAVKWVEDRNEHLVAAGSAREEQLTLQAAVKADGTLLGLRVTMKLDAGAYPINPPATVYAGLVRTTLPGPYKLPAYQFRHHIVATNKASYISLRGPWAVETLVRERLMDKIAETCGISPVEVRTRNLITLDDQPTKMITNVTLEHVTAAETFQKLVEMVDLDEIRREQEAARKEGRLLGFGVGTFIEPAPGTQEFWAAVGFPFGSEPCRIRIEIDGKVTAFTPQTPHGQSHETTLSQLIADELGVGFDDIRIVYGDTDATPFSMLGTGGSRAATMASGAVVYGSRELRKRVLEIATHILEASVDDLDIADGVVSVKGAPGASVPMAQIAMGCWLAPDQMPPGTNTEMEFVANYDGEGGGFSQASHACWIEVDQDTGKIEIKRFLVVEDCGKMINPAVVEGQVIGGIAMGVGGMLLEHSAYSDDGQYLTATFMDYLMPSAPELPEIEIEHLEFESDKVVGSRGVGEGGTVLAPAALLNAIDDALAQVGRPRVTETPITPTRMLELLGVIEKE</sequence>
<dbReference type="InterPro" id="IPR008274">
    <property type="entry name" value="AldOxase/xan_DH_MoCoBD1"/>
</dbReference>
<name>A0A511DAZ9_9PSEU</name>
<dbReference type="PANTHER" id="PTHR11908">
    <property type="entry name" value="XANTHINE DEHYDROGENASE"/>
    <property type="match status" value="1"/>
</dbReference>
<dbReference type="Pfam" id="PF20256">
    <property type="entry name" value="MoCoBD_2"/>
    <property type="match status" value="1"/>
</dbReference>
<dbReference type="OrthoDB" id="9758509at2"/>
<dbReference type="PANTHER" id="PTHR11908:SF132">
    <property type="entry name" value="ALDEHYDE OXIDASE 1-RELATED"/>
    <property type="match status" value="1"/>
</dbReference>
<gene>
    <name evidence="4" type="ORF">PSU4_05070</name>
</gene>
<reference evidence="4 5" key="1">
    <citation type="submission" date="2019-07" db="EMBL/GenBank/DDBJ databases">
        <title>Whole genome shotgun sequence of Pseudonocardia sulfidoxydans NBRC 16205.</title>
        <authorList>
            <person name="Hosoyama A."/>
            <person name="Uohara A."/>
            <person name="Ohji S."/>
            <person name="Ichikawa N."/>
        </authorList>
    </citation>
    <scope>NUCLEOTIDE SEQUENCE [LARGE SCALE GENOMIC DNA]</scope>
    <source>
        <strain evidence="4 5">NBRC 16205</strain>
    </source>
</reference>
<evidence type="ECO:0000256" key="1">
    <source>
        <dbReference type="ARBA" id="ARBA00022505"/>
    </source>
</evidence>
<dbReference type="InterPro" id="IPR046867">
    <property type="entry name" value="AldOxase/xan_DH_MoCoBD2"/>
</dbReference>
<organism evidence="4 5">
    <name type="scientific">Pseudonocardia sulfidoxydans NBRC 16205</name>
    <dbReference type="NCBI Taxonomy" id="1223511"/>
    <lineage>
        <taxon>Bacteria</taxon>
        <taxon>Bacillati</taxon>
        <taxon>Actinomycetota</taxon>
        <taxon>Actinomycetes</taxon>
        <taxon>Pseudonocardiales</taxon>
        <taxon>Pseudonocardiaceae</taxon>
        <taxon>Pseudonocardia</taxon>
    </lineage>
</organism>
<dbReference type="AlphaFoldDB" id="A0A511DAZ9"/>
<dbReference type="Gene3D" id="3.90.1170.50">
    <property type="entry name" value="Aldehyde oxidase/xanthine dehydrogenase, a/b hammerhead"/>
    <property type="match status" value="1"/>
</dbReference>
<dbReference type="InterPro" id="IPR037165">
    <property type="entry name" value="AldOxase/xan_DH_Mopterin-bd_sf"/>
</dbReference>
<comment type="caution">
    <text evidence="4">The sequence shown here is derived from an EMBL/GenBank/DDBJ whole genome shotgun (WGS) entry which is preliminary data.</text>
</comment>
<keyword evidence="1" id="KW-0500">Molybdenum</keyword>
<dbReference type="GO" id="GO:0005506">
    <property type="term" value="F:iron ion binding"/>
    <property type="evidence" value="ECO:0007669"/>
    <property type="project" value="InterPro"/>
</dbReference>
<protein>
    <submittedName>
        <fullName evidence="4">Xanthine dehydrogenase</fullName>
    </submittedName>
</protein>
<dbReference type="SUPFAM" id="SSF54665">
    <property type="entry name" value="CO dehydrogenase molybdoprotein N-domain-like"/>
    <property type="match status" value="1"/>
</dbReference>
<keyword evidence="5" id="KW-1185">Reference proteome</keyword>
<dbReference type="InterPro" id="IPR016208">
    <property type="entry name" value="Ald_Oxase/xanthine_DH-like"/>
</dbReference>
<dbReference type="RefSeq" id="WP_147102293.1">
    <property type="nucleotide sequence ID" value="NZ_BJVJ01000003.1"/>
</dbReference>
<dbReference type="SUPFAM" id="SSF56003">
    <property type="entry name" value="Molybdenum cofactor-binding domain"/>
    <property type="match status" value="1"/>
</dbReference>
<proteinExistence type="predicted"/>
<accession>A0A511DAZ9</accession>